<proteinExistence type="predicted"/>
<gene>
    <name evidence="2" type="ORF">SAMN05660909_02598</name>
</gene>
<dbReference type="EMBL" id="FNRL01000010">
    <property type="protein sequence ID" value="SEA58965.1"/>
    <property type="molecule type" value="Genomic_DNA"/>
</dbReference>
<protein>
    <submittedName>
        <fullName evidence="2">Uncharacterized protein</fullName>
    </submittedName>
</protein>
<dbReference type="STRING" id="408074.SAMN05660909_02598"/>
<evidence type="ECO:0000313" key="3">
    <source>
        <dbReference type="Proteomes" id="UP000199656"/>
    </source>
</evidence>
<feature type="transmembrane region" description="Helical" evidence="1">
    <location>
        <begin position="12"/>
        <end position="35"/>
    </location>
</feature>
<reference evidence="3" key="1">
    <citation type="submission" date="2016-10" db="EMBL/GenBank/DDBJ databases">
        <authorList>
            <person name="Varghese N."/>
            <person name="Submissions S."/>
        </authorList>
    </citation>
    <scope>NUCLEOTIDE SEQUENCE [LARGE SCALE GENOMIC DNA]</scope>
    <source>
        <strain evidence="3">DSM 23920</strain>
    </source>
</reference>
<keyword evidence="1" id="KW-0812">Transmembrane</keyword>
<sequence>MKIFEVKQRHQAVNSAMLSWSFVILTYGHVLFWGAFFNWSIQHWLLAEILIISMIPIFLLVYPDKAVYKILFDDDKRICTICFYRLLIFKRSCDFRYDELMFRYVPTRYLRGVFVNSFQILKRGRLRFEIRQKYNVGWEKEDILEMNKYVKGNPLIKYDTDALKRRGALLLPE</sequence>
<dbReference type="RefSeq" id="WP_089762208.1">
    <property type="nucleotide sequence ID" value="NZ_BKAT01000007.1"/>
</dbReference>
<dbReference type="AlphaFoldDB" id="A0A1H4CEV6"/>
<name>A0A1H4CEV6_9BACT</name>
<dbReference type="OrthoDB" id="1120514at2"/>
<keyword evidence="3" id="KW-1185">Reference proteome</keyword>
<feature type="transmembrane region" description="Helical" evidence="1">
    <location>
        <begin position="41"/>
        <end position="62"/>
    </location>
</feature>
<accession>A0A1H4CEV6</accession>
<dbReference type="Proteomes" id="UP000199656">
    <property type="component" value="Unassembled WGS sequence"/>
</dbReference>
<evidence type="ECO:0000313" key="2">
    <source>
        <dbReference type="EMBL" id="SEA58965.1"/>
    </source>
</evidence>
<organism evidence="2 3">
    <name type="scientific">Chitinophaga terrae</name>
    <name type="common">ex Kim and Jung 2007</name>
    <dbReference type="NCBI Taxonomy" id="408074"/>
    <lineage>
        <taxon>Bacteria</taxon>
        <taxon>Pseudomonadati</taxon>
        <taxon>Bacteroidota</taxon>
        <taxon>Chitinophagia</taxon>
        <taxon>Chitinophagales</taxon>
        <taxon>Chitinophagaceae</taxon>
        <taxon>Chitinophaga</taxon>
    </lineage>
</organism>
<evidence type="ECO:0000256" key="1">
    <source>
        <dbReference type="SAM" id="Phobius"/>
    </source>
</evidence>
<keyword evidence="1" id="KW-0472">Membrane</keyword>
<keyword evidence="1" id="KW-1133">Transmembrane helix</keyword>